<dbReference type="Proteomes" id="UP000245880">
    <property type="component" value="Unassembled WGS sequence"/>
</dbReference>
<evidence type="ECO:0000259" key="1">
    <source>
        <dbReference type="Pfam" id="PF02625"/>
    </source>
</evidence>
<dbReference type="Gene3D" id="3.40.50.720">
    <property type="entry name" value="NAD(P)-binding Rossmann-like Domain"/>
    <property type="match status" value="1"/>
</dbReference>
<proteinExistence type="predicted"/>
<accession>A0A316AJH0</accession>
<protein>
    <submittedName>
        <fullName evidence="3">Xanthine/CO dehydrogenase XdhC/CoxF family maturation factor</fullName>
    </submittedName>
</protein>
<dbReference type="PANTHER" id="PTHR30388">
    <property type="entry name" value="ALDEHYDE OXIDOREDUCTASE MOLYBDENUM COFACTOR ASSEMBLY PROTEIN"/>
    <property type="match status" value="1"/>
</dbReference>
<dbReference type="PANTHER" id="PTHR30388:SF6">
    <property type="entry name" value="XANTHINE DEHYDROGENASE SUBUNIT A-RELATED"/>
    <property type="match status" value="1"/>
</dbReference>
<reference evidence="3 4" key="1">
    <citation type="submission" date="2018-03" db="EMBL/GenBank/DDBJ databases">
        <title>Genomic Encyclopedia of Archaeal and Bacterial Type Strains, Phase II (KMG-II): from individual species to whole genera.</title>
        <authorList>
            <person name="Goeker M."/>
        </authorList>
    </citation>
    <scope>NUCLEOTIDE SEQUENCE [LARGE SCALE GENOMIC DNA]</scope>
    <source>
        <strain evidence="3 4">DSM 100346</strain>
    </source>
</reference>
<organism evidence="3 4">
    <name type="scientific">Dyadobacter jejuensis</name>
    <dbReference type="NCBI Taxonomy" id="1082580"/>
    <lineage>
        <taxon>Bacteria</taxon>
        <taxon>Pseudomonadati</taxon>
        <taxon>Bacteroidota</taxon>
        <taxon>Cytophagia</taxon>
        <taxon>Cytophagales</taxon>
        <taxon>Spirosomataceae</taxon>
        <taxon>Dyadobacter</taxon>
    </lineage>
</organism>
<dbReference type="InterPro" id="IPR027051">
    <property type="entry name" value="XdhC_Rossmann_dom"/>
</dbReference>
<dbReference type="AlphaFoldDB" id="A0A316AJH0"/>
<dbReference type="EMBL" id="QGDT01000008">
    <property type="protein sequence ID" value="PWJ57124.1"/>
    <property type="molecule type" value="Genomic_DNA"/>
</dbReference>
<gene>
    <name evidence="3" type="ORF">CLV98_10844</name>
</gene>
<dbReference type="InterPro" id="IPR003777">
    <property type="entry name" value="XdhC_CoxI"/>
</dbReference>
<keyword evidence="4" id="KW-1185">Reference proteome</keyword>
<comment type="caution">
    <text evidence="3">The sequence shown here is derived from an EMBL/GenBank/DDBJ whole genome shotgun (WGS) entry which is preliminary data.</text>
</comment>
<dbReference type="InterPro" id="IPR052698">
    <property type="entry name" value="MoCofactor_Util/Proc"/>
</dbReference>
<evidence type="ECO:0000313" key="4">
    <source>
        <dbReference type="Proteomes" id="UP000245880"/>
    </source>
</evidence>
<dbReference type="OrthoDB" id="9773039at2"/>
<dbReference type="RefSeq" id="WP_109675383.1">
    <property type="nucleotide sequence ID" value="NZ_QGDT01000008.1"/>
</dbReference>
<feature type="domain" description="XdhC- CoxI" evidence="1">
    <location>
        <begin position="17"/>
        <end position="81"/>
    </location>
</feature>
<name>A0A316AJH0_9BACT</name>
<evidence type="ECO:0000313" key="3">
    <source>
        <dbReference type="EMBL" id="PWJ57124.1"/>
    </source>
</evidence>
<dbReference type="Pfam" id="PF13478">
    <property type="entry name" value="XdhC_C"/>
    <property type="match status" value="1"/>
</dbReference>
<dbReference type="Pfam" id="PF02625">
    <property type="entry name" value="XdhC_CoxI"/>
    <property type="match status" value="1"/>
</dbReference>
<feature type="domain" description="XdhC Rossmann" evidence="2">
    <location>
        <begin position="209"/>
        <end position="354"/>
    </location>
</feature>
<sequence length="388" mass="42653">MTEIQQILIAYHRAVVKGQAMALATVVLVEGSSYRRPGARMLVTDDGQLTGAISGGCLEGDALRKALLAISQGKNKLVTYDTTEGHDTTLGVQLGCNGIVHILFEPIHSDDPHNPIALLHAATKTRSPSVLITLFELKKPTAPQPGTCLLYANAHSWASENERAMELSMELHELAQRVFNHKASQFETFLLQRQRLTAFGEWIPLVPKLIIVGAGNDTIPLCTMAGLMGWHTVVVDGRATHATSKRFPLATEIYTLAAEEVLEDIKVDARTAVLLMTHNYHYDRSLLARLLPNDVCPYVGVLGPKSKLERMYDEIRSTGINITDQQKNKIYGPIGLEIGAETSEEIALSILAEIQAVFSGKQGGFLRNKTLPIHHRPSQKLQSHDPHQ</sequence>
<evidence type="ECO:0000259" key="2">
    <source>
        <dbReference type="Pfam" id="PF13478"/>
    </source>
</evidence>